<dbReference type="AlphaFoldDB" id="C5FQK3"/>
<dbReference type="InterPro" id="IPR036047">
    <property type="entry name" value="F-box-like_dom_sf"/>
</dbReference>
<proteinExistence type="predicted"/>
<dbReference type="eggNOG" id="ENOG502RAIK">
    <property type="taxonomic scope" value="Eukaryota"/>
</dbReference>
<dbReference type="RefSeq" id="XP_002847238.1">
    <property type="nucleotide sequence ID" value="XM_002847192.1"/>
</dbReference>
<dbReference type="Pfam" id="PF12937">
    <property type="entry name" value="F-box-like"/>
    <property type="match status" value="1"/>
</dbReference>
<gene>
    <name evidence="2" type="ORF">MCYG_04975</name>
</gene>
<protein>
    <recommendedName>
        <fullName evidence="1">F-box domain-containing protein</fullName>
    </recommendedName>
</protein>
<organism evidence="2 3">
    <name type="scientific">Arthroderma otae (strain ATCC MYA-4605 / CBS 113480)</name>
    <name type="common">Microsporum canis</name>
    <dbReference type="NCBI Taxonomy" id="554155"/>
    <lineage>
        <taxon>Eukaryota</taxon>
        <taxon>Fungi</taxon>
        <taxon>Dikarya</taxon>
        <taxon>Ascomycota</taxon>
        <taxon>Pezizomycotina</taxon>
        <taxon>Eurotiomycetes</taxon>
        <taxon>Eurotiomycetidae</taxon>
        <taxon>Onygenales</taxon>
        <taxon>Arthrodermataceae</taxon>
        <taxon>Microsporum</taxon>
    </lineage>
</organism>
<reference evidence="3" key="1">
    <citation type="journal article" date="2012" name="MBio">
        <title>Comparative genome analysis of Trichophyton rubrum and related dermatophytes reveals candidate genes involved in infection.</title>
        <authorList>
            <person name="Martinez D.A."/>
            <person name="Oliver B.G."/>
            <person name="Graeser Y."/>
            <person name="Goldberg J.M."/>
            <person name="Li W."/>
            <person name="Martinez-Rossi N.M."/>
            <person name="Monod M."/>
            <person name="Shelest E."/>
            <person name="Barton R.C."/>
            <person name="Birch E."/>
            <person name="Brakhage A.A."/>
            <person name="Chen Z."/>
            <person name="Gurr S.J."/>
            <person name="Heiman D."/>
            <person name="Heitman J."/>
            <person name="Kosti I."/>
            <person name="Rossi A."/>
            <person name="Saif S."/>
            <person name="Samalova M."/>
            <person name="Saunders C.W."/>
            <person name="Shea T."/>
            <person name="Summerbell R.C."/>
            <person name="Xu J."/>
            <person name="Young S."/>
            <person name="Zeng Q."/>
            <person name="Birren B.W."/>
            <person name="Cuomo C.A."/>
            <person name="White T.C."/>
        </authorList>
    </citation>
    <scope>NUCLEOTIDE SEQUENCE [LARGE SCALE GENOMIC DNA]</scope>
    <source>
        <strain evidence="3">ATCC MYA-4605 / CBS 113480</strain>
    </source>
</reference>
<dbReference type="OrthoDB" id="4170377at2759"/>
<evidence type="ECO:0000313" key="3">
    <source>
        <dbReference type="Proteomes" id="UP000002035"/>
    </source>
</evidence>
<sequence length="131" mass="15474">MATLETIPEEIFLSIFEWLNHSYKTDYLRYLTVSRRWQRAVERFFFQRFNLKNTELSIFASLFQGMGAHRKAFVKDISLMIELPSYDGDDCQQHKDLNNQIFSTAMLDLFQILETFNEDEAVKRNSEGASD</sequence>
<evidence type="ECO:0000259" key="1">
    <source>
        <dbReference type="Pfam" id="PF12937"/>
    </source>
</evidence>
<dbReference type="EMBL" id="DS995704">
    <property type="protein sequence ID" value="EEQ32156.1"/>
    <property type="molecule type" value="Genomic_DNA"/>
</dbReference>
<dbReference type="Proteomes" id="UP000002035">
    <property type="component" value="Unassembled WGS sequence"/>
</dbReference>
<accession>C5FQK3</accession>
<dbReference type="VEuPathDB" id="FungiDB:MCYG_04975"/>
<keyword evidence="3" id="KW-1185">Reference proteome</keyword>
<dbReference type="STRING" id="554155.C5FQK3"/>
<evidence type="ECO:0000313" key="2">
    <source>
        <dbReference type="EMBL" id="EEQ32156.1"/>
    </source>
</evidence>
<dbReference type="InterPro" id="IPR001810">
    <property type="entry name" value="F-box_dom"/>
</dbReference>
<name>C5FQK3_ARTOC</name>
<dbReference type="SUPFAM" id="SSF81383">
    <property type="entry name" value="F-box domain"/>
    <property type="match status" value="1"/>
</dbReference>
<feature type="domain" description="F-box" evidence="1">
    <location>
        <begin position="5"/>
        <end position="49"/>
    </location>
</feature>
<dbReference type="HOGENOM" id="CLU_1927102_0_0_1"/>
<dbReference type="OMA" id="NDGAHKM"/>
<dbReference type="GeneID" id="9223844"/>